<dbReference type="InterPro" id="IPR041380">
    <property type="entry name" value="Acetyltransf_17"/>
</dbReference>
<evidence type="ECO:0000313" key="4">
    <source>
        <dbReference type="Proteomes" id="UP000019141"/>
    </source>
</evidence>
<dbReference type="CDD" id="cd04301">
    <property type="entry name" value="NAT_SF"/>
    <property type="match status" value="1"/>
</dbReference>
<proteinExistence type="predicted"/>
<dbReference type="Gene3D" id="3.30.1050.10">
    <property type="entry name" value="SCP2 sterol-binding domain"/>
    <property type="match status" value="1"/>
</dbReference>
<dbReference type="Gene3D" id="3.40.630.30">
    <property type="match status" value="2"/>
</dbReference>
<dbReference type="HOGENOM" id="CLU_050659_0_0_7"/>
<dbReference type="InterPro" id="IPR025559">
    <property type="entry name" value="Eis_dom"/>
</dbReference>
<keyword evidence="4" id="KW-1185">Reference proteome</keyword>
<feature type="domain" description="Enhanced intracellular survival protein" evidence="1">
    <location>
        <begin position="258"/>
        <end position="357"/>
    </location>
</feature>
<evidence type="ECO:0000259" key="2">
    <source>
        <dbReference type="Pfam" id="PF17668"/>
    </source>
</evidence>
<gene>
    <name evidence="3" type="ORF">ETSY1_42290</name>
</gene>
<dbReference type="SUPFAM" id="SSF55718">
    <property type="entry name" value="SCP-like"/>
    <property type="match status" value="1"/>
</dbReference>
<comment type="caution">
    <text evidence="3">The sequence shown here is derived from an EMBL/GenBank/DDBJ whole genome shotgun (WGS) entry which is preliminary data.</text>
</comment>
<dbReference type="SUPFAM" id="SSF55729">
    <property type="entry name" value="Acyl-CoA N-acyltransferases (Nat)"/>
    <property type="match status" value="1"/>
</dbReference>
<dbReference type="PANTHER" id="PTHR37817">
    <property type="entry name" value="N-ACETYLTRANSFERASE EIS"/>
    <property type="match status" value="1"/>
</dbReference>
<dbReference type="InterPro" id="IPR051554">
    <property type="entry name" value="Acetyltransferase_Eis"/>
</dbReference>
<sequence length="360" mass="40578">MCAFVDGRMATSFATVPFTTRLNGQAAKLGGVSGVGTLPEYRRRGFLRRIMQHAIADMRDRGQFISSLWASQAAIYQRYGYAHATHNIAYTIDPQDIRFITPPTSPGMCRRYTLEDGFALLRQLYIDFIAPRMLYLHRSRALWHNNTLDADAADGPLHVVVYHDEQDVPQGYMVYTTCSGKVDHQARSQEMVVRDLVWLTQEAYLELWRFITQHDLVGRVRFPRMPPDDPAAMFLQEPRLLHTRLIEGTWLRVTQTTGALTARHYTTAGHLAIEVAGDDLADWNNGVVELETDGIESQVKPSTASPDICLGPRGLAMLYSGIHTARQLLNWGLLHGTPEGVVAADRLFQTQYAPHCPDHF</sequence>
<evidence type="ECO:0000313" key="3">
    <source>
        <dbReference type="EMBL" id="ETW92751.1"/>
    </source>
</evidence>
<dbReference type="Proteomes" id="UP000019141">
    <property type="component" value="Unassembled WGS sequence"/>
</dbReference>
<organism evidence="3 4">
    <name type="scientific">Entotheonella factor</name>
    <dbReference type="NCBI Taxonomy" id="1429438"/>
    <lineage>
        <taxon>Bacteria</taxon>
        <taxon>Pseudomonadati</taxon>
        <taxon>Nitrospinota/Tectimicrobiota group</taxon>
        <taxon>Candidatus Tectimicrobiota</taxon>
        <taxon>Candidatus Entotheonellia</taxon>
        <taxon>Candidatus Entotheonellales</taxon>
        <taxon>Candidatus Entotheonellaceae</taxon>
        <taxon>Candidatus Entotheonella</taxon>
    </lineage>
</organism>
<accession>W4L5Z5</accession>
<evidence type="ECO:0008006" key="5">
    <source>
        <dbReference type="Google" id="ProtNLM"/>
    </source>
</evidence>
<dbReference type="Pfam" id="PF13527">
    <property type="entry name" value="Acetyltransf_9"/>
    <property type="match status" value="1"/>
</dbReference>
<dbReference type="GO" id="GO:0030649">
    <property type="term" value="P:aminoglycoside antibiotic catabolic process"/>
    <property type="evidence" value="ECO:0007669"/>
    <property type="project" value="TreeGrafter"/>
</dbReference>
<dbReference type="EMBL" id="AZHW01001384">
    <property type="protein sequence ID" value="ETW92751.1"/>
    <property type="molecule type" value="Genomic_DNA"/>
</dbReference>
<dbReference type="PANTHER" id="PTHR37817:SF1">
    <property type="entry name" value="N-ACETYLTRANSFERASE EIS"/>
    <property type="match status" value="1"/>
</dbReference>
<dbReference type="Pfam" id="PF13530">
    <property type="entry name" value="SCP2_2"/>
    <property type="match status" value="1"/>
</dbReference>
<dbReference type="GO" id="GO:0034069">
    <property type="term" value="F:aminoglycoside N-acetyltransferase activity"/>
    <property type="evidence" value="ECO:0007669"/>
    <property type="project" value="TreeGrafter"/>
</dbReference>
<dbReference type="AlphaFoldDB" id="W4L5Z5"/>
<dbReference type="InterPro" id="IPR016181">
    <property type="entry name" value="Acyl_CoA_acyltransferase"/>
</dbReference>
<evidence type="ECO:0000259" key="1">
    <source>
        <dbReference type="Pfam" id="PF13530"/>
    </source>
</evidence>
<name>W4L5Z5_ENTF1</name>
<reference evidence="3 4" key="1">
    <citation type="journal article" date="2014" name="Nature">
        <title>An environmental bacterial taxon with a large and distinct metabolic repertoire.</title>
        <authorList>
            <person name="Wilson M.C."/>
            <person name="Mori T."/>
            <person name="Ruckert C."/>
            <person name="Uria A.R."/>
            <person name="Helf M.J."/>
            <person name="Takada K."/>
            <person name="Gernert C."/>
            <person name="Steffens U.A."/>
            <person name="Heycke N."/>
            <person name="Schmitt S."/>
            <person name="Rinke C."/>
            <person name="Helfrich E.J."/>
            <person name="Brachmann A.O."/>
            <person name="Gurgui C."/>
            <person name="Wakimoto T."/>
            <person name="Kracht M."/>
            <person name="Crusemann M."/>
            <person name="Hentschel U."/>
            <person name="Abe I."/>
            <person name="Matsunaga S."/>
            <person name="Kalinowski J."/>
            <person name="Takeyama H."/>
            <person name="Piel J."/>
        </authorList>
    </citation>
    <scope>NUCLEOTIDE SEQUENCE [LARGE SCALE GENOMIC DNA]</scope>
    <source>
        <strain evidence="4">TSY1</strain>
    </source>
</reference>
<dbReference type="InterPro" id="IPR036527">
    <property type="entry name" value="SCP2_sterol-bd_dom_sf"/>
</dbReference>
<dbReference type="Pfam" id="PF17668">
    <property type="entry name" value="Acetyltransf_17"/>
    <property type="match status" value="1"/>
</dbReference>
<protein>
    <recommendedName>
        <fullName evidence="5">N-acetyltransferase domain-containing protein</fullName>
    </recommendedName>
</protein>
<feature type="domain" description="Eis-like acetyltransferase" evidence="2">
    <location>
        <begin position="135"/>
        <end position="252"/>
    </location>
</feature>